<proteinExistence type="predicted"/>
<feature type="region of interest" description="Disordered" evidence="1">
    <location>
        <begin position="1"/>
        <end position="89"/>
    </location>
</feature>
<dbReference type="PaxDb" id="8022-A0A060YM45"/>
<evidence type="ECO:0000313" key="3">
    <source>
        <dbReference type="Proteomes" id="UP000193380"/>
    </source>
</evidence>
<organism evidence="2 3">
    <name type="scientific">Oncorhynchus mykiss</name>
    <name type="common">Rainbow trout</name>
    <name type="synonym">Salmo gairdneri</name>
    <dbReference type="NCBI Taxonomy" id="8022"/>
    <lineage>
        <taxon>Eukaryota</taxon>
        <taxon>Metazoa</taxon>
        <taxon>Chordata</taxon>
        <taxon>Craniata</taxon>
        <taxon>Vertebrata</taxon>
        <taxon>Euteleostomi</taxon>
        <taxon>Actinopterygii</taxon>
        <taxon>Neopterygii</taxon>
        <taxon>Teleostei</taxon>
        <taxon>Protacanthopterygii</taxon>
        <taxon>Salmoniformes</taxon>
        <taxon>Salmonidae</taxon>
        <taxon>Salmoninae</taxon>
        <taxon>Oncorhynchus</taxon>
    </lineage>
</organism>
<dbReference type="AlphaFoldDB" id="A0A060YM45"/>
<sequence>MLAGQGAGPVGTMRRGTSLQSRRSKGTGGNGTGAGVGDRDPSLRGSPQAPQRRPTYDAQQHSVRPRSSSTTDNTTPSSPSLGYHPGYVTPGDVVLSSGYQSTEETERVSDVSCQSYEGLLWSGFMVMFCLVMDMIQSCRTQVVCIIQQACS</sequence>
<feature type="compositionally biased region" description="Low complexity" evidence="1">
    <location>
        <begin position="67"/>
        <end position="80"/>
    </location>
</feature>
<accession>A0A060YM45</accession>
<feature type="compositionally biased region" description="Gly residues" evidence="1">
    <location>
        <begin position="26"/>
        <end position="36"/>
    </location>
</feature>
<evidence type="ECO:0000256" key="1">
    <source>
        <dbReference type="SAM" id="MobiDB-lite"/>
    </source>
</evidence>
<dbReference type="Proteomes" id="UP000193380">
    <property type="component" value="Unassembled WGS sequence"/>
</dbReference>
<protein>
    <submittedName>
        <fullName evidence="2">Uncharacterized protein</fullName>
    </submittedName>
</protein>
<reference evidence="2" key="2">
    <citation type="submission" date="2014-03" db="EMBL/GenBank/DDBJ databases">
        <authorList>
            <person name="Genoscope - CEA"/>
        </authorList>
    </citation>
    <scope>NUCLEOTIDE SEQUENCE</scope>
</reference>
<reference evidence="2" key="1">
    <citation type="journal article" date="2014" name="Nat. Commun.">
        <title>The rainbow trout genome provides novel insights into evolution after whole-genome duplication in vertebrates.</title>
        <authorList>
            <person name="Berthelot C."/>
            <person name="Brunet F."/>
            <person name="Chalopin D."/>
            <person name="Juanchich A."/>
            <person name="Bernard M."/>
            <person name="Noel B."/>
            <person name="Bento P."/>
            <person name="Da Silva C."/>
            <person name="Labadie K."/>
            <person name="Alberti A."/>
            <person name="Aury J.M."/>
            <person name="Louis A."/>
            <person name="Dehais P."/>
            <person name="Bardou P."/>
            <person name="Montfort J."/>
            <person name="Klopp C."/>
            <person name="Cabau C."/>
            <person name="Gaspin C."/>
            <person name="Thorgaard G.H."/>
            <person name="Boussaha M."/>
            <person name="Quillet E."/>
            <person name="Guyomard R."/>
            <person name="Galiana D."/>
            <person name="Bobe J."/>
            <person name="Volff J.N."/>
            <person name="Genet C."/>
            <person name="Wincker P."/>
            <person name="Jaillon O."/>
            <person name="Roest Crollius H."/>
            <person name="Guiguen Y."/>
        </authorList>
    </citation>
    <scope>NUCLEOTIDE SEQUENCE [LARGE SCALE GENOMIC DNA]</scope>
</reference>
<feature type="compositionally biased region" description="Polar residues" evidence="1">
    <location>
        <begin position="57"/>
        <end position="66"/>
    </location>
</feature>
<dbReference type="STRING" id="8022.A0A060YM45"/>
<dbReference type="EMBL" id="FR913568">
    <property type="protein sequence ID" value="CDQ92637.1"/>
    <property type="molecule type" value="Genomic_DNA"/>
</dbReference>
<gene>
    <name evidence="2" type="ORF">GSONMT00025001001</name>
</gene>
<name>A0A060YM45_ONCMY</name>
<evidence type="ECO:0000313" key="2">
    <source>
        <dbReference type="EMBL" id="CDQ92637.1"/>
    </source>
</evidence>